<evidence type="ECO:0000313" key="1">
    <source>
        <dbReference type="EMBL" id="QFT28533.1"/>
    </source>
</evidence>
<accession>A0A5P9CRD4</accession>
<sequence>MNKVKNRPQDQILALISRWKVLPVKPFIKMYLKFNKIKI</sequence>
<reference evidence="1 2" key="1">
    <citation type="submission" date="2019-10" db="EMBL/GenBank/DDBJ databases">
        <title>Complete genome sequence of Vibrio sp. strain THAF100, isolated from non-filtered water from the water column of tank 6 of a marine aquarium containing stony-coral fragments. Water maintained at 26 degree C.</title>
        <authorList>
            <person name="Ruckert C."/>
            <person name="Franco A."/>
            <person name="Kalinowski J."/>
            <person name="Glaeser S."/>
        </authorList>
    </citation>
    <scope>NUCLEOTIDE SEQUENCE [LARGE SCALE GENOMIC DNA]</scope>
    <source>
        <strain evidence="1 2">THAF100</strain>
        <plasmid evidence="2">pthaf100_a</plasmid>
    </source>
</reference>
<keyword evidence="1" id="KW-0614">Plasmid</keyword>
<proteinExistence type="predicted"/>
<gene>
    <name evidence="1" type="ORF">FIV01_19225</name>
</gene>
<evidence type="ECO:0000313" key="2">
    <source>
        <dbReference type="Proteomes" id="UP000326936"/>
    </source>
</evidence>
<keyword evidence="2" id="KW-1185">Reference proteome</keyword>
<name>A0A5P9CRD4_9VIBR</name>
<dbReference type="AlphaFoldDB" id="A0A5P9CRD4"/>
<geneLocation type="plasmid" evidence="2">
    <name>pthaf100_a</name>
</geneLocation>
<dbReference type="KEGG" id="vaq:FIV01_19225"/>
<protein>
    <submittedName>
        <fullName evidence="1">Uncharacterized protein</fullName>
    </submittedName>
</protein>
<dbReference type="Proteomes" id="UP000326936">
    <property type="component" value="Plasmid pTHAF100_a"/>
</dbReference>
<organism evidence="1 2">
    <name type="scientific">Vibrio aquimaris</name>
    <dbReference type="NCBI Taxonomy" id="2587862"/>
    <lineage>
        <taxon>Bacteria</taxon>
        <taxon>Pseudomonadati</taxon>
        <taxon>Pseudomonadota</taxon>
        <taxon>Gammaproteobacteria</taxon>
        <taxon>Vibrionales</taxon>
        <taxon>Vibrionaceae</taxon>
        <taxon>Vibrio</taxon>
    </lineage>
</organism>
<dbReference type="EMBL" id="CP045351">
    <property type="protein sequence ID" value="QFT28533.1"/>
    <property type="molecule type" value="Genomic_DNA"/>
</dbReference>